<dbReference type="RefSeq" id="WP_223791346.1">
    <property type="nucleotide sequence ID" value="NZ_JAIOUQ010000007.1"/>
</dbReference>
<keyword evidence="2" id="KW-1185">Reference proteome</keyword>
<evidence type="ECO:0000313" key="1">
    <source>
        <dbReference type="EMBL" id="MBZ2165758.1"/>
    </source>
</evidence>
<organism evidence="1 2">
    <name type="scientific">Methanobacterium spitsbergense</name>
    <dbReference type="NCBI Taxonomy" id="2874285"/>
    <lineage>
        <taxon>Archaea</taxon>
        <taxon>Methanobacteriati</taxon>
        <taxon>Methanobacteriota</taxon>
        <taxon>Methanomada group</taxon>
        <taxon>Methanobacteria</taxon>
        <taxon>Methanobacteriales</taxon>
        <taxon>Methanobacteriaceae</taxon>
        <taxon>Methanobacterium</taxon>
    </lineage>
</organism>
<dbReference type="PROSITE" id="PS51257">
    <property type="entry name" value="PROKAR_LIPOPROTEIN"/>
    <property type="match status" value="1"/>
</dbReference>
<gene>
    <name evidence="1" type="ORF">K8N75_06865</name>
</gene>
<dbReference type="EMBL" id="JAIOUQ010000007">
    <property type="protein sequence ID" value="MBZ2165758.1"/>
    <property type="molecule type" value="Genomic_DNA"/>
</dbReference>
<dbReference type="AlphaFoldDB" id="A0A8T5UPP4"/>
<dbReference type="Proteomes" id="UP000825933">
    <property type="component" value="Unassembled WGS sequence"/>
</dbReference>
<sequence>MELEFKNVIAVVFIMAILIAVSGCTSISNNTTNNTTNITEKNNTDNVNTTTDISADKAKELATQYTGIGVTLGTPTLTTFKGVKVWKVPVSTSGLNKPVDNIYINADTGKRVQ</sequence>
<comment type="caution">
    <text evidence="1">The sequence shown here is derived from an EMBL/GenBank/DDBJ whole genome shotgun (WGS) entry which is preliminary data.</text>
</comment>
<reference evidence="2" key="1">
    <citation type="journal article" date="2022" name="Microbiol. Resour. Announc.">
        <title>Draft Genome Sequence of a Methanogenic Archaeon from West Spitsbergen Permafrost.</title>
        <authorList>
            <person name="Trubitsyn V."/>
            <person name="Rivkina E."/>
            <person name="Shcherbakova V."/>
        </authorList>
    </citation>
    <scope>NUCLEOTIDE SEQUENCE [LARGE SCALE GENOMIC DNA]</scope>
    <source>
        <strain evidence="2">VT</strain>
    </source>
</reference>
<accession>A0A8T5UPP4</accession>
<name>A0A8T5UPP4_9EURY</name>
<evidence type="ECO:0000313" key="2">
    <source>
        <dbReference type="Proteomes" id="UP000825933"/>
    </source>
</evidence>
<proteinExistence type="predicted"/>
<protein>
    <submittedName>
        <fullName evidence="1">Peptidase</fullName>
    </submittedName>
</protein>